<protein>
    <submittedName>
        <fullName evidence="1">Uncharacterized protein</fullName>
    </submittedName>
</protein>
<evidence type="ECO:0000313" key="1">
    <source>
        <dbReference type="EMBL" id="KAJ1142544.1"/>
    </source>
</evidence>
<dbReference type="EMBL" id="JANPWB010000010">
    <property type="protein sequence ID" value="KAJ1142544.1"/>
    <property type="molecule type" value="Genomic_DNA"/>
</dbReference>
<accession>A0AAV7QQ07</accession>
<name>A0AAV7QQ07_PLEWA</name>
<dbReference type="Proteomes" id="UP001066276">
    <property type="component" value="Chromosome 6"/>
</dbReference>
<keyword evidence="2" id="KW-1185">Reference proteome</keyword>
<gene>
    <name evidence="1" type="ORF">NDU88_008858</name>
</gene>
<sequence>MALLAGWAGRHCLALQAARERVGAAGPRNGGLCTGTAPEALGAGHRQLRSETDGEALDVDYITVSGAAHDSGGGLGNPGTCCRVTQTQGAEAGAPAVRPGTEM</sequence>
<dbReference type="AlphaFoldDB" id="A0AAV7QQ07"/>
<reference evidence="1" key="1">
    <citation type="journal article" date="2022" name="bioRxiv">
        <title>Sequencing and chromosome-scale assembly of the giantPleurodeles waltlgenome.</title>
        <authorList>
            <person name="Brown T."/>
            <person name="Elewa A."/>
            <person name="Iarovenko S."/>
            <person name="Subramanian E."/>
            <person name="Araus A.J."/>
            <person name="Petzold A."/>
            <person name="Susuki M."/>
            <person name="Suzuki K.-i.T."/>
            <person name="Hayashi T."/>
            <person name="Toyoda A."/>
            <person name="Oliveira C."/>
            <person name="Osipova E."/>
            <person name="Leigh N.D."/>
            <person name="Simon A."/>
            <person name="Yun M.H."/>
        </authorList>
    </citation>
    <scope>NUCLEOTIDE SEQUENCE</scope>
    <source>
        <strain evidence="1">20211129_DDA</strain>
        <tissue evidence="1">Liver</tissue>
    </source>
</reference>
<proteinExistence type="predicted"/>
<evidence type="ECO:0000313" key="2">
    <source>
        <dbReference type="Proteomes" id="UP001066276"/>
    </source>
</evidence>
<organism evidence="1 2">
    <name type="scientific">Pleurodeles waltl</name>
    <name type="common">Iberian ribbed newt</name>
    <dbReference type="NCBI Taxonomy" id="8319"/>
    <lineage>
        <taxon>Eukaryota</taxon>
        <taxon>Metazoa</taxon>
        <taxon>Chordata</taxon>
        <taxon>Craniata</taxon>
        <taxon>Vertebrata</taxon>
        <taxon>Euteleostomi</taxon>
        <taxon>Amphibia</taxon>
        <taxon>Batrachia</taxon>
        <taxon>Caudata</taxon>
        <taxon>Salamandroidea</taxon>
        <taxon>Salamandridae</taxon>
        <taxon>Pleurodelinae</taxon>
        <taxon>Pleurodeles</taxon>
    </lineage>
</organism>
<comment type="caution">
    <text evidence="1">The sequence shown here is derived from an EMBL/GenBank/DDBJ whole genome shotgun (WGS) entry which is preliminary data.</text>
</comment>